<organism evidence="2 3">
    <name type="scientific">Hyphomonas beringensis</name>
    <dbReference type="NCBI Taxonomy" id="1280946"/>
    <lineage>
        <taxon>Bacteria</taxon>
        <taxon>Pseudomonadati</taxon>
        <taxon>Pseudomonadota</taxon>
        <taxon>Alphaproteobacteria</taxon>
        <taxon>Hyphomonadales</taxon>
        <taxon>Hyphomonadaceae</taxon>
        <taxon>Hyphomonas</taxon>
    </lineage>
</organism>
<protein>
    <recommendedName>
        <fullName evidence="4">DUF11 domain-containing protein</fullName>
    </recommendedName>
</protein>
<dbReference type="RefSeq" id="WP_034792673.1">
    <property type="nucleotide sequence ID" value="NZ_AWFF01000026.1"/>
</dbReference>
<dbReference type="AlphaFoldDB" id="A0A062UDX7"/>
<evidence type="ECO:0000313" key="3">
    <source>
        <dbReference type="Proteomes" id="UP000027037"/>
    </source>
</evidence>
<name>A0A062UDX7_9PROT</name>
<evidence type="ECO:0008006" key="4">
    <source>
        <dbReference type="Google" id="ProtNLM"/>
    </source>
</evidence>
<dbReference type="STRING" id="1280946.HY29_09950"/>
<dbReference type="eggNOG" id="COG4719">
    <property type="taxonomic scope" value="Bacteria"/>
</dbReference>
<proteinExistence type="predicted"/>
<keyword evidence="1" id="KW-0732">Signal</keyword>
<comment type="caution">
    <text evidence="2">The sequence shown here is derived from an EMBL/GenBank/DDBJ whole genome shotgun (WGS) entry which is preliminary data.</text>
</comment>
<reference evidence="2 3" key="1">
    <citation type="journal article" date="2014" name="Antonie Van Leeuwenhoek">
        <title>Hyphomonas beringensis sp. nov. and Hyphomonas chukchiensis sp. nov., isolated from surface seawater of the Bering Sea and Chukchi Sea.</title>
        <authorList>
            <person name="Li C."/>
            <person name="Lai Q."/>
            <person name="Li G."/>
            <person name="Dong C."/>
            <person name="Wang J."/>
            <person name="Liao Y."/>
            <person name="Shao Z."/>
        </authorList>
    </citation>
    <scope>NUCLEOTIDE SEQUENCE [LARGE SCALE GENOMIC DNA]</scope>
    <source>
        <strain evidence="2 3">25B14_1</strain>
    </source>
</reference>
<dbReference type="Proteomes" id="UP000027037">
    <property type="component" value="Unassembled WGS sequence"/>
</dbReference>
<dbReference type="EMBL" id="AWFF01000026">
    <property type="protein sequence ID" value="KCZ55918.1"/>
    <property type="molecule type" value="Genomic_DNA"/>
</dbReference>
<accession>A0A062UDX7</accession>
<dbReference type="OrthoDB" id="7428387at2"/>
<evidence type="ECO:0000313" key="2">
    <source>
        <dbReference type="EMBL" id="KCZ55918.1"/>
    </source>
</evidence>
<gene>
    <name evidence="2" type="ORF">HY29_09950</name>
</gene>
<feature type="signal peptide" evidence="1">
    <location>
        <begin position="1"/>
        <end position="21"/>
    </location>
</feature>
<feature type="chain" id="PRO_5001614448" description="DUF11 domain-containing protein" evidence="1">
    <location>
        <begin position="22"/>
        <end position="160"/>
    </location>
</feature>
<dbReference type="PATRIC" id="fig|1280946.3.peg.785"/>
<keyword evidence="3" id="KW-1185">Reference proteome</keyword>
<evidence type="ECO:0000256" key="1">
    <source>
        <dbReference type="SAM" id="SignalP"/>
    </source>
</evidence>
<sequence length="160" mass="17476">MLKRVAASLAGTLMIGLPALAQDLVVEQTFERAIVIEDEEGGVEMELLPADEVKPGEQLFYSVTYINDSEEPATDVVLTLPVPEDVSLLEDSAVAEYDEAFVDFSIDGGKTYISGARLVSDSATPAHLEIPEEITHMRWTFSQEIAPKDSGRIFFAAILK</sequence>